<evidence type="ECO:0000313" key="4">
    <source>
        <dbReference type="Proteomes" id="UP000731519"/>
    </source>
</evidence>
<feature type="transmembrane region" description="Helical" evidence="2">
    <location>
        <begin position="57"/>
        <end position="80"/>
    </location>
</feature>
<dbReference type="InterPro" id="IPR011990">
    <property type="entry name" value="TPR-like_helical_dom_sf"/>
</dbReference>
<dbReference type="InterPro" id="IPR019734">
    <property type="entry name" value="TPR_rpt"/>
</dbReference>
<feature type="compositionally biased region" description="Basic and acidic residues" evidence="1">
    <location>
        <begin position="30"/>
        <end position="39"/>
    </location>
</feature>
<dbReference type="EMBL" id="ASYR01000036">
    <property type="protein sequence ID" value="KAF0647408.1"/>
    <property type="molecule type" value="Genomic_DNA"/>
</dbReference>
<reference evidence="3 4" key="1">
    <citation type="submission" date="2013-05" db="EMBL/GenBank/DDBJ databases">
        <title>Genome Sequence of Streptomyces fradiae.</title>
        <authorList>
            <person name="Kirby R."/>
        </authorList>
    </citation>
    <scope>NUCLEOTIDE SEQUENCE [LARGE SCALE GENOMIC DNA]</scope>
    <source>
        <strain evidence="3 4">ATCC 10745</strain>
    </source>
</reference>
<keyword evidence="2" id="KW-0812">Transmembrane</keyword>
<accession>A0ABQ6XNR4</accession>
<proteinExistence type="predicted"/>
<evidence type="ECO:0000256" key="1">
    <source>
        <dbReference type="SAM" id="MobiDB-lite"/>
    </source>
</evidence>
<comment type="caution">
    <text evidence="3">The sequence shown here is derived from an EMBL/GenBank/DDBJ whole genome shotgun (WGS) entry which is preliminary data.</text>
</comment>
<dbReference type="SUPFAM" id="SSF48452">
    <property type="entry name" value="TPR-like"/>
    <property type="match status" value="2"/>
</dbReference>
<evidence type="ECO:0000256" key="2">
    <source>
        <dbReference type="SAM" id="Phobius"/>
    </source>
</evidence>
<evidence type="ECO:0008006" key="5">
    <source>
        <dbReference type="Google" id="ProtNLM"/>
    </source>
</evidence>
<gene>
    <name evidence="3" type="ORF">K701_23520</name>
</gene>
<dbReference type="SMART" id="SM00028">
    <property type="entry name" value="TPR"/>
    <property type="match status" value="3"/>
</dbReference>
<keyword evidence="2" id="KW-0472">Membrane</keyword>
<keyword evidence="2" id="KW-1133">Transmembrane helix</keyword>
<dbReference type="Proteomes" id="UP000731519">
    <property type="component" value="Unassembled WGS sequence"/>
</dbReference>
<feature type="region of interest" description="Disordered" evidence="1">
    <location>
        <begin position="1"/>
        <end position="47"/>
    </location>
</feature>
<sequence>MGGVLRVRGSAREARGSAWEARGSAWEARGSARDVRGPAREGGGSARKTRGFRVSRLGVLAAVGAVLVGTVLAGASLGLFPPGGPEAPPGGVRAGGAGVPEGLAGPAARAAAGVEAGAGASPRDLAALIADREAWLRGHPDDHLSWAVLGTAYAERGARAGAPAAYPAAERALRRSLEARPAAEGNTAAVLGMGELALARGDFAAVRRWAEEARRRQPGAWRAEALLVDAHRGLGDDAAAGKALERLRKLRPTGAAALARVVELYRDRGWREDAAAVAHDAVARARTPAERAAALRRLGDLAWERGYAREALGRYEAALRAVPGNAPALAGRARALAALDRAEEALAVYAAAWKARPLPEYALEAGDLYAALERPAKARERYGAAAVAAERAAAHGVNQALAVGRYEAGHGDPGRAVEVLRAEWRRGHRSADTADALGWALLRAGEAREALPYVRAATERGVRSALFAYHRGEVERALGREGAARRHLEEALRINPHFSPLYAPAARRSLAELGEPSAGPPEG</sequence>
<evidence type="ECO:0000313" key="3">
    <source>
        <dbReference type="EMBL" id="KAF0647408.1"/>
    </source>
</evidence>
<name>A0ABQ6XNR4_STRFR</name>
<protein>
    <recommendedName>
        <fullName evidence="5">Tetratricopeptide repeat protein</fullName>
    </recommendedName>
</protein>
<keyword evidence="4" id="KW-1185">Reference proteome</keyword>
<organism evidence="3 4">
    <name type="scientific">Streptomyces fradiae ATCC 10745 = DSM 40063</name>
    <dbReference type="NCBI Taxonomy" id="1319510"/>
    <lineage>
        <taxon>Bacteria</taxon>
        <taxon>Bacillati</taxon>
        <taxon>Actinomycetota</taxon>
        <taxon>Actinomycetes</taxon>
        <taxon>Kitasatosporales</taxon>
        <taxon>Streptomycetaceae</taxon>
        <taxon>Streptomyces</taxon>
    </lineage>
</organism>
<dbReference type="Gene3D" id="1.25.40.10">
    <property type="entry name" value="Tetratricopeptide repeat domain"/>
    <property type="match status" value="3"/>
</dbReference>